<dbReference type="Pfam" id="PF13374">
    <property type="entry name" value="TPR_10"/>
    <property type="match status" value="2"/>
</dbReference>
<feature type="repeat" description="TPR" evidence="2">
    <location>
        <begin position="30"/>
        <end position="63"/>
    </location>
</feature>
<dbReference type="SUPFAM" id="SSF48452">
    <property type="entry name" value="TPR-like"/>
    <property type="match status" value="1"/>
</dbReference>
<feature type="domain" description="Glycosyl hydrolase-like 10" evidence="3">
    <location>
        <begin position="310"/>
        <end position="499"/>
    </location>
</feature>
<dbReference type="EMBL" id="CAJNRG010008929">
    <property type="protein sequence ID" value="CAF2108428.1"/>
    <property type="molecule type" value="Genomic_DNA"/>
</dbReference>
<feature type="repeat" description="TPR" evidence="2">
    <location>
        <begin position="114"/>
        <end position="147"/>
    </location>
</feature>
<dbReference type="Gene3D" id="3.20.20.80">
    <property type="entry name" value="Glycosidases"/>
    <property type="match status" value="1"/>
</dbReference>
<proteinExistence type="predicted"/>
<evidence type="ECO:0000313" key="4">
    <source>
        <dbReference type="EMBL" id="CAF2108428.1"/>
    </source>
</evidence>
<evidence type="ECO:0000256" key="1">
    <source>
        <dbReference type="ARBA" id="ARBA00022729"/>
    </source>
</evidence>
<dbReference type="AlphaFoldDB" id="A0A816V1V8"/>
<organism evidence="4 5">
    <name type="scientific">Rotaria magnacalcarata</name>
    <dbReference type="NCBI Taxonomy" id="392030"/>
    <lineage>
        <taxon>Eukaryota</taxon>
        <taxon>Metazoa</taxon>
        <taxon>Spiralia</taxon>
        <taxon>Gnathifera</taxon>
        <taxon>Rotifera</taxon>
        <taxon>Eurotatoria</taxon>
        <taxon>Bdelloidea</taxon>
        <taxon>Philodinida</taxon>
        <taxon>Philodinidae</taxon>
        <taxon>Rotaria</taxon>
    </lineage>
</organism>
<dbReference type="InterPro" id="IPR003790">
    <property type="entry name" value="GHL10"/>
</dbReference>
<evidence type="ECO:0000259" key="3">
    <source>
        <dbReference type="Pfam" id="PF02638"/>
    </source>
</evidence>
<dbReference type="InterPro" id="IPR011990">
    <property type="entry name" value="TPR-like_helical_dom_sf"/>
</dbReference>
<comment type="caution">
    <text evidence="4">The sequence shown here is derived from an EMBL/GenBank/DDBJ whole genome shotgun (WGS) entry which is preliminary data.</text>
</comment>
<feature type="repeat" description="TPR" evidence="2">
    <location>
        <begin position="156"/>
        <end position="189"/>
    </location>
</feature>
<dbReference type="InterPro" id="IPR017853">
    <property type="entry name" value="GH"/>
</dbReference>
<protein>
    <recommendedName>
        <fullName evidence="3">Glycosyl hydrolase-like 10 domain-containing protein</fullName>
    </recommendedName>
</protein>
<dbReference type="Proteomes" id="UP000663887">
    <property type="component" value="Unassembled WGS sequence"/>
</dbReference>
<dbReference type="PANTHER" id="PTHR43405:SF1">
    <property type="entry name" value="GLYCOSYL HYDROLASE DIGH"/>
    <property type="match status" value="1"/>
</dbReference>
<keyword evidence="1" id="KW-0732">Signal</keyword>
<dbReference type="InterPro" id="IPR052177">
    <property type="entry name" value="Divisome_Glycosyl_Hydrolase"/>
</dbReference>
<keyword evidence="2" id="KW-0802">TPR repeat</keyword>
<evidence type="ECO:0000256" key="2">
    <source>
        <dbReference type="PROSITE-ProRule" id="PRU00339"/>
    </source>
</evidence>
<evidence type="ECO:0000313" key="5">
    <source>
        <dbReference type="Proteomes" id="UP000663887"/>
    </source>
</evidence>
<dbReference type="SMART" id="SM00028">
    <property type="entry name" value="TPR"/>
    <property type="match status" value="5"/>
</dbReference>
<dbReference type="PANTHER" id="PTHR43405">
    <property type="entry name" value="GLYCOSYL HYDROLASE DIGH"/>
    <property type="match status" value="1"/>
</dbReference>
<dbReference type="Pfam" id="PF02638">
    <property type="entry name" value="GHL10"/>
    <property type="match status" value="1"/>
</dbReference>
<feature type="repeat" description="TPR" evidence="2">
    <location>
        <begin position="72"/>
        <end position="105"/>
    </location>
</feature>
<reference evidence="4" key="1">
    <citation type="submission" date="2021-02" db="EMBL/GenBank/DDBJ databases">
        <authorList>
            <person name="Nowell W R."/>
        </authorList>
    </citation>
    <scope>NUCLEOTIDE SEQUENCE</scope>
</reference>
<dbReference type="Pfam" id="PF13424">
    <property type="entry name" value="TPR_12"/>
    <property type="match status" value="2"/>
</dbReference>
<dbReference type="Gene3D" id="1.25.40.10">
    <property type="entry name" value="Tetratricopeptide repeat domain"/>
    <property type="match status" value="2"/>
</dbReference>
<gene>
    <name evidence="4" type="ORF">XDN619_LOCUS20237</name>
</gene>
<dbReference type="SUPFAM" id="SSF51445">
    <property type="entry name" value="(Trans)glycosidases"/>
    <property type="match status" value="1"/>
</dbReference>
<dbReference type="InterPro" id="IPR019734">
    <property type="entry name" value="TPR_rpt"/>
</dbReference>
<name>A0A816V1V8_9BILA</name>
<dbReference type="PROSITE" id="PS50005">
    <property type="entry name" value="TPR"/>
    <property type="match status" value="4"/>
</dbReference>
<sequence length="503" mass="57778">MKDYSTALSYYKRALETRQQSLPSNHPQLIKTYHDMATTYKSLCRYSDALSCLHKALEIQEETLSTDHRDLTTTWHDLGLVYFEVMDYSNAVTYVQKSVDVRERLLSSTDFQLGTVFSDIGLVYKTIGDYTKASSYYEKALRILKIHLPDTDHTITIIHNNIAGLYLTLGSYSTALLYYKNVLEIREQSLPPNDLDLATTNNNIADTHGNLAQVLFLLHQYEEATEHAKQAVNIVIDAFENDHPTSVMFANRFQQCMRANTCDTYNHTQYGFGQCINQSLCPNDLYLTGLCESKPMDVKCCFSSQTIKEEFRAAWIATVSNIDWLSTRTATPTQQQSELLNILNTLQKLNMNAVVFQIRPVGDTLYASSLKPWSIYLTGIHGKPPSPLWDPLEFIIAEAHKRNIEVHAWINPYRARMSGATYELASNHMAKRFSKYAYTYNKYMWMDPGSVEVQEFIVNVTEDIVRRYAVDGIHMDDYFYPCNDRTEFPDGTTYAEYQQHDGK</sequence>
<accession>A0A816V1V8</accession>